<dbReference type="AlphaFoldDB" id="A0A7J7GHW2"/>
<sequence>MESEEHILMSELNEKIFQIFSDFMTRVIKFEELVAVGKFIRRPPINKTSELIERIFRANETRRVLTYVEAGCVNAHDSIQNISNSKCIVNELEGLVKEVTGAMRTANESKPLSQDKVTQDEFGPEATLYDKEETVSSELPKPELTDYAAMMSVIYSMVKLDYIMQQRIVSSLNLKSSSGELESYSLMWSLRPFINNDIMHQAWRLIP</sequence>
<gene>
    <name evidence="2" type="ORF">HYC85_021510</name>
</gene>
<dbReference type="Proteomes" id="UP000593564">
    <property type="component" value="Unassembled WGS sequence"/>
</dbReference>
<dbReference type="PANTHER" id="PTHR35305">
    <property type="entry name" value="FAD-BINDING PROTEIN"/>
    <property type="match status" value="1"/>
</dbReference>
<reference evidence="2 3" key="2">
    <citation type="submission" date="2020-07" db="EMBL/GenBank/DDBJ databases">
        <title>Genome assembly of wild tea tree DASZ reveals pedigree and selection history of tea varieties.</title>
        <authorList>
            <person name="Zhang W."/>
        </authorList>
    </citation>
    <scope>NUCLEOTIDE SEQUENCE [LARGE SCALE GENOMIC DNA]</scope>
    <source>
        <strain evidence="3">cv. G240</strain>
        <tissue evidence="2">Leaf</tissue>
    </source>
</reference>
<protein>
    <recommendedName>
        <fullName evidence="1">DUF7795 domain-containing protein</fullName>
    </recommendedName>
</protein>
<dbReference type="Pfam" id="PF25071">
    <property type="entry name" value="DUF7795"/>
    <property type="match status" value="1"/>
</dbReference>
<name>A0A7J7GHW2_CAMSI</name>
<evidence type="ECO:0000259" key="1">
    <source>
        <dbReference type="Pfam" id="PF25071"/>
    </source>
</evidence>
<organism evidence="2 3">
    <name type="scientific">Camellia sinensis</name>
    <name type="common">Tea plant</name>
    <name type="synonym">Thea sinensis</name>
    <dbReference type="NCBI Taxonomy" id="4442"/>
    <lineage>
        <taxon>Eukaryota</taxon>
        <taxon>Viridiplantae</taxon>
        <taxon>Streptophyta</taxon>
        <taxon>Embryophyta</taxon>
        <taxon>Tracheophyta</taxon>
        <taxon>Spermatophyta</taxon>
        <taxon>Magnoliopsida</taxon>
        <taxon>eudicotyledons</taxon>
        <taxon>Gunneridae</taxon>
        <taxon>Pentapetalae</taxon>
        <taxon>asterids</taxon>
        <taxon>Ericales</taxon>
        <taxon>Theaceae</taxon>
        <taxon>Camellia</taxon>
    </lineage>
</organism>
<evidence type="ECO:0000313" key="3">
    <source>
        <dbReference type="Proteomes" id="UP000593564"/>
    </source>
</evidence>
<feature type="domain" description="DUF7795" evidence="1">
    <location>
        <begin position="10"/>
        <end position="107"/>
    </location>
</feature>
<dbReference type="InterPro" id="IPR056697">
    <property type="entry name" value="DUF7795"/>
</dbReference>
<dbReference type="EMBL" id="JACBKZ010000010">
    <property type="protein sequence ID" value="KAF5940343.1"/>
    <property type="molecule type" value="Genomic_DNA"/>
</dbReference>
<reference evidence="3" key="1">
    <citation type="journal article" date="2020" name="Nat. Commun.">
        <title>Genome assembly of wild tea tree DASZ reveals pedigree and selection history of tea varieties.</title>
        <authorList>
            <person name="Zhang W."/>
            <person name="Zhang Y."/>
            <person name="Qiu H."/>
            <person name="Guo Y."/>
            <person name="Wan H."/>
            <person name="Zhang X."/>
            <person name="Scossa F."/>
            <person name="Alseekh S."/>
            <person name="Zhang Q."/>
            <person name="Wang P."/>
            <person name="Xu L."/>
            <person name="Schmidt M.H."/>
            <person name="Jia X."/>
            <person name="Li D."/>
            <person name="Zhu A."/>
            <person name="Guo F."/>
            <person name="Chen W."/>
            <person name="Ni D."/>
            <person name="Usadel B."/>
            <person name="Fernie A.R."/>
            <person name="Wen W."/>
        </authorList>
    </citation>
    <scope>NUCLEOTIDE SEQUENCE [LARGE SCALE GENOMIC DNA]</scope>
    <source>
        <strain evidence="3">cv. G240</strain>
    </source>
</reference>
<accession>A0A7J7GHW2</accession>
<comment type="caution">
    <text evidence="2">The sequence shown here is derived from an EMBL/GenBank/DDBJ whole genome shotgun (WGS) entry which is preliminary data.</text>
</comment>
<dbReference type="PANTHER" id="PTHR35305:SF2">
    <property type="entry name" value="FAD-BINDING PROTEIN"/>
    <property type="match status" value="1"/>
</dbReference>
<evidence type="ECO:0000313" key="2">
    <source>
        <dbReference type="EMBL" id="KAF5940343.1"/>
    </source>
</evidence>
<proteinExistence type="predicted"/>
<keyword evidence="3" id="KW-1185">Reference proteome</keyword>